<dbReference type="OrthoDB" id="2381602at2"/>
<reference evidence="3 4" key="1">
    <citation type="submission" date="2019-07" db="EMBL/GenBank/DDBJ databases">
        <authorList>
            <person name="Kim J."/>
        </authorList>
    </citation>
    <scope>NUCLEOTIDE SEQUENCE [LARGE SCALE GENOMIC DNA]</scope>
    <source>
        <strain evidence="3 4">JC52</strain>
    </source>
</reference>
<feature type="transmembrane region" description="Helical" evidence="2">
    <location>
        <begin position="28"/>
        <end position="46"/>
    </location>
</feature>
<evidence type="ECO:0000313" key="4">
    <source>
        <dbReference type="Proteomes" id="UP000317036"/>
    </source>
</evidence>
<dbReference type="RefSeq" id="WP_144842687.1">
    <property type="nucleotide sequence ID" value="NZ_VNJI01000002.1"/>
</dbReference>
<dbReference type="Proteomes" id="UP000317036">
    <property type="component" value="Unassembled WGS sequence"/>
</dbReference>
<evidence type="ECO:0000256" key="2">
    <source>
        <dbReference type="SAM" id="Phobius"/>
    </source>
</evidence>
<keyword evidence="2" id="KW-0472">Membrane</keyword>
<proteinExistence type="predicted"/>
<gene>
    <name evidence="3" type="primary">spoIIIAG</name>
    <name evidence="3" type="ORF">FPZ49_02010</name>
</gene>
<accession>A0A559KH86</accession>
<organism evidence="3 4">
    <name type="scientific">Paenibacillus cremeus</name>
    <dbReference type="NCBI Taxonomy" id="2163881"/>
    <lineage>
        <taxon>Bacteria</taxon>
        <taxon>Bacillati</taxon>
        <taxon>Bacillota</taxon>
        <taxon>Bacilli</taxon>
        <taxon>Bacillales</taxon>
        <taxon>Paenibacillaceae</taxon>
        <taxon>Paenibacillus</taxon>
    </lineage>
</organism>
<comment type="caution">
    <text evidence="3">The sequence shown here is derived from an EMBL/GenBank/DDBJ whole genome shotgun (WGS) entry which is preliminary data.</text>
</comment>
<dbReference type="EMBL" id="VNJI01000002">
    <property type="protein sequence ID" value="TVY11497.1"/>
    <property type="molecule type" value="Genomic_DNA"/>
</dbReference>
<keyword evidence="2" id="KW-1133">Transmembrane helix</keyword>
<dbReference type="NCBIfam" id="TIGR02830">
    <property type="entry name" value="spore_III_AG"/>
    <property type="match status" value="1"/>
</dbReference>
<protein>
    <submittedName>
        <fullName evidence="3">Stage III sporulation protein AG</fullName>
    </submittedName>
</protein>
<dbReference type="InterPro" id="IPR014195">
    <property type="entry name" value="Spore_III_AG"/>
</dbReference>
<keyword evidence="2" id="KW-0812">Transmembrane</keyword>
<evidence type="ECO:0000313" key="3">
    <source>
        <dbReference type="EMBL" id="TVY11497.1"/>
    </source>
</evidence>
<keyword evidence="4" id="KW-1185">Reference proteome</keyword>
<name>A0A559KH86_9BACL</name>
<evidence type="ECO:0000256" key="1">
    <source>
        <dbReference type="SAM" id="MobiDB-lite"/>
    </source>
</evidence>
<dbReference type="AlphaFoldDB" id="A0A559KH86"/>
<feature type="region of interest" description="Disordered" evidence="1">
    <location>
        <begin position="57"/>
        <end position="76"/>
    </location>
</feature>
<sequence>MGEKWNGFSKWLGGGGPGEEKRNQTFRWLLILGLIGVAFMILNAFITVKDVGPIGEGSRASPPEGEKPVLSAGSKERSSFREYEEAYQSQLRDILTKIVGVGEVEVLVTIESTEEVTVQQNTKDTQQVTNEQDKNGATRHITDVTRSGEVVMYEVSGGGKQPLVTKYIKPKIRGVVVVAKGAENLTVKKMISEAVERGLDVPAHRISILPRKQ</sequence>